<gene>
    <name evidence="3" type="ORF">SAMN05878443_2384</name>
</gene>
<feature type="chain" id="PRO_5013111230" description="DUF5626 domain-containing protein" evidence="1">
    <location>
        <begin position="24"/>
        <end position="157"/>
    </location>
</feature>
<sequence length="157" mass="17350">MKKTIFILSCFTFFSLGITEVQAEEENLSTDIPKLVYDLKQGGIQSVESISPEGDQLIIEVEEMPSYLRAVKNGTYKISASTSGQWKASYQISVSGNKITKAYSPSIVAYTGSFTKAELKLDSSIQSTYYLKKKGGLFTTSINLRAKLLSNKISITY</sequence>
<reference evidence="4" key="1">
    <citation type="submission" date="2016-11" db="EMBL/GenBank/DDBJ databases">
        <authorList>
            <person name="Varghese N."/>
            <person name="Submissions S."/>
        </authorList>
    </citation>
    <scope>NUCLEOTIDE SEQUENCE [LARGE SCALE GENOMIC DNA]</scope>
    <source>
        <strain evidence="4">313</strain>
    </source>
</reference>
<protein>
    <recommendedName>
        <fullName evidence="2">DUF5626 domain-containing protein</fullName>
    </recommendedName>
</protein>
<keyword evidence="1" id="KW-0732">Signal</keyword>
<accession>A0A1N6IK72</accession>
<dbReference type="Gene3D" id="2.60.40.3860">
    <property type="match status" value="1"/>
</dbReference>
<evidence type="ECO:0000313" key="3">
    <source>
        <dbReference type="EMBL" id="SIO32397.1"/>
    </source>
</evidence>
<dbReference type="RefSeq" id="WP_245792874.1">
    <property type="nucleotide sequence ID" value="NZ_FSRN01000003.1"/>
</dbReference>
<dbReference type="EMBL" id="FSRN01000003">
    <property type="protein sequence ID" value="SIO32397.1"/>
    <property type="molecule type" value="Genomic_DNA"/>
</dbReference>
<dbReference type="Proteomes" id="UP000184758">
    <property type="component" value="Unassembled WGS sequence"/>
</dbReference>
<evidence type="ECO:0000256" key="1">
    <source>
        <dbReference type="SAM" id="SignalP"/>
    </source>
</evidence>
<evidence type="ECO:0000259" key="2">
    <source>
        <dbReference type="Pfam" id="PF18540"/>
    </source>
</evidence>
<name>A0A1N6IK72_9LACT</name>
<proteinExistence type="predicted"/>
<dbReference type="AlphaFoldDB" id="A0A1N6IK72"/>
<organism evidence="3 4">
    <name type="scientific">Carnobacterium alterfunditum</name>
    <dbReference type="NCBI Taxonomy" id="28230"/>
    <lineage>
        <taxon>Bacteria</taxon>
        <taxon>Bacillati</taxon>
        <taxon>Bacillota</taxon>
        <taxon>Bacilli</taxon>
        <taxon>Lactobacillales</taxon>
        <taxon>Carnobacteriaceae</taxon>
        <taxon>Carnobacterium</taxon>
    </lineage>
</organism>
<feature type="domain" description="DUF5626" evidence="2">
    <location>
        <begin position="38"/>
        <end position="154"/>
    </location>
</feature>
<dbReference type="InterPro" id="IPR040491">
    <property type="entry name" value="DUF5626"/>
</dbReference>
<keyword evidence="4" id="KW-1185">Reference proteome</keyword>
<evidence type="ECO:0000313" key="4">
    <source>
        <dbReference type="Proteomes" id="UP000184758"/>
    </source>
</evidence>
<feature type="signal peptide" evidence="1">
    <location>
        <begin position="1"/>
        <end position="23"/>
    </location>
</feature>
<dbReference type="eggNOG" id="ENOG5034586">
    <property type="taxonomic scope" value="Bacteria"/>
</dbReference>
<dbReference type="Pfam" id="PF18540">
    <property type="entry name" value="DUF5626"/>
    <property type="match status" value="1"/>
</dbReference>